<dbReference type="Pfam" id="PF05075">
    <property type="entry name" value="DUF684"/>
    <property type="match status" value="1"/>
</dbReference>
<sequence length="179" mass="20838">MSWKGQVESLVHRIQDNYTHVGNSAKADILERELKKMFSGDFYILVYNDCGGYDKHSFNAVTDQTIYSFRRGKCNVVIYRSLEWKKANQPQIKKQVESCVTGVIPNLSDYKGFPGTLMRTRIYNTRFVGMIAKRHDVEVRYLTSDDTKWGPGWWNTVNVYDKDTMENTGRQFILIAGWE</sequence>
<dbReference type="AlphaFoldDB" id="E3MBL8"/>
<dbReference type="Proteomes" id="UP000008281">
    <property type="component" value="Unassembled WGS sequence"/>
</dbReference>
<name>E3MBL8_CAERE</name>
<organism evidence="2">
    <name type="scientific">Caenorhabditis remanei</name>
    <name type="common">Caenorhabditis vulgaris</name>
    <dbReference type="NCBI Taxonomy" id="31234"/>
    <lineage>
        <taxon>Eukaryota</taxon>
        <taxon>Metazoa</taxon>
        <taxon>Ecdysozoa</taxon>
        <taxon>Nematoda</taxon>
        <taxon>Chromadorea</taxon>
        <taxon>Rhabditida</taxon>
        <taxon>Rhabditina</taxon>
        <taxon>Rhabditomorpha</taxon>
        <taxon>Rhabditoidea</taxon>
        <taxon>Rhabditidae</taxon>
        <taxon>Peloderinae</taxon>
        <taxon>Caenorhabditis</taxon>
    </lineage>
</organism>
<evidence type="ECO:0000313" key="2">
    <source>
        <dbReference type="Proteomes" id="UP000008281"/>
    </source>
</evidence>
<proteinExistence type="predicted"/>
<dbReference type="PANTHER" id="PTHR31464">
    <property type="entry name" value="PROTEIN CBG01266"/>
    <property type="match status" value="1"/>
</dbReference>
<accession>E3MBL8</accession>
<dbReference type="EMBL" id="DS268433">
    <property type="protein sequence ID" value="EFO97705.1"/>
    <property type="molecule type" value="Genomic_DNA"/>
</dbReference>
<dbReference type="eggNOG" id="ENOG502TD7K">
    <property type="taxonomic scope" value="Eukaryota"/>
</dbReference>
<reference evidence="1" key="1">
    <citation type="submission" date="2007-07" db="EMBL/GenBank/DDBJ databases">
        <title>PCAP assembly of the Caenorhabditis remanei genome.</title>
        <authorList>
            <consortium name="The Caenorhabditis remanei Sequencing Consortium"/>
            <person name="Wilson R.K."/>
        </authorList>
    </citation>
    <scope>NUCLEOTIDE SEQUENCE [LARGE SCALE GENOMIC DNA]</scope>
    <source>
        <strain evidence="1">PB4641</strain>
    </source>
</reference>
<protein>
    <submittedName>
        <fullName evidence="1">Uncharacterized protein</fullName>
    </submittedName>
</protein>
<dbReference type="HOGENOM" id="CLU_075646_0_0_1"/>
<evidence type="ECO:0000313" key="1">
    <source>
        <dbReference type="EMBL" id="EFO97705.1"/>
    </source>
</evidence>
<dbReference type="OrthoDB" id="5779983at2759"/>
<dbReference type="InterPro" id="IPR007767">
    <property type="entry name" value="DUF684"/>
</dbReference>
<dbReference type="PANTHER" id="PTHR31464:SF4">
    <property type="entry name" value="DUF4242 DOMAIN-CONTAINING PROTEIN-RELATED"/>
    <property type="match status" value="1"/>
</dbReference>
<keyword evidence="2" id="KW-1185">Reference proteome</keyword>
<gene>
    <name evidence="1" type="ORF">CRE_16064</name>
</gene>